<feature type="transmembrane region" description="Helical" evidence="2">
    <location>
        <begin position="156"/>
        <end position="175"/>
    </location>
</feature>
<protein>
    <recommendedName>
        <fullName evidence="5">Cytosine permease</fullName>
    </recommendedName>
</protein>
<evidence type="ECO:0000313" key="4">
    <source>
        <dbReference type="Proteomes" id="UP001595445"/>
    </source>
</evidence>
<sequence>MGFELLIVSTLSWWACMGAMFRMVDGVSTSIVPSMGSLGFGQLSPRTRRLGWNPPLPGALTVLLLFPGPFHDNVGIFPAIIGGTLAPMIAIQITDFFLLRRIDSLHPPSLCRYDARSRYWYAKGCSPAGITALLAGSLTCIAVLDPLTFLPNAALFQYTGATIPAALVGAVACLIGTRLSVGRWQGAEGPGDTDEGRWPRPTTRD</sequence>
<reference evidence="4" key="1">
    <citation type="journal article" date="2019" name="Int. J. Syst. Evol. Microbiol.">
        <title>The Global Catalogue of Microorganisms (GCM) 10K type strain sequencing project: providing services to taxonomists for standard genome sequencing and annotation.</title>
        <authorList>
            <consortium name="The Broad Institute Genomics Platform"/>
            <consortium name="The Broad Institute Genome Sequencing Center for Infectious Disease"/>
            <person name="Wu L."/>
            <person name="Ma J."/>
        </authorList>
    </citation>
    <scope>NUCLEOTIDE SEQUENCE [LARGE SCALE GENOMIC DNA]</scope>
    <source>
        <strain evidence="4">KCTC 62102</strain>
    </source>
</reference>
<feature type="transmembrane region" description="Helical" evidence="2">
    <location>
        <begin position="76"/>
        <end position="99"/>
    </location>
</feature>
<accession>A0ABV7DTU3</accession>
<proteinExistence type="predicted"/>
<feature type="region of interest" description="Disordered" evidence="1">
    <location>
        <begin position="185"/>
        <end position="205"/>
    </location>
</feature>
<keyword evidence="2" id="KW-0812">Transmembrane</keyword>
<keyword evidence="2" id="KW-1133">Transmembrane helix</keyword>
<dbReference type="Proteomes" id="UP001595445">
    <property type="component" value="Unassembled WGS sequence"/>
</dbReference>
<keyword evidence="4" id="KW-1185">Reference proteome</keyword>
<evidence type="ECO:0000256" key="2">
    <source>
        <dbReference type="SAM" id="Phobius"/>
    </source>
</evidence>
<feature type="compositionally biased region" description="Basic and acidic residues" evidence="1">
    <location>
        <begin position="194"/>
        <end position="205"/>
    </location>
</feature>
<evidence type="ECO:0000256" key="1">
    <source>
        <dbReference type="SAM" id="MobiDB-lite"/>
    </source>
</evidence>
<organism evidence="3 4">
    <name type="scientific">Tabrizicola soli</name>
    <dbReference type="NCBI Taxonomy" id="2185115"/>
    <lineage>
        <taxon>Bacteria</taxon>
        <taxon>Pseudomonadati</taxon>
        <taxon>Pseudomonadota</taxon>
        <taxon>Alphaproteobacteria</taxon>
        <taxon>Rhodobacterales</taxon>
        <taxon>Paracoccaceae</taxon>
        <taxon>Tabrizicola</taxon>
    </lineage>
</organism>
<dbReference type="EMBL" id="JBHRSM010000011">
    <property type="protein sequence ID" value="MFC3085751.1"/>
    <property type="molecule type" value="Genomic_DNA"/>
</dbReference>
<dbReference type="RefSeq" id="WP_197642008.1">
    <property type="nucleotide sequence ID" value="NZ_JAEACP010000002.1"/>
</dbReference>
<dbReference type="Gene3D" id="1.10.4160.10">
    <property type="entry name" value="Hydantoin permease"/>
    <property type="match status" value="1"/>
</dbReference>
<gene>
    <name evidence="3" type="ORF">ACFOD6_06775</name>
</gene>
<feature type="transmembrane region" description="Helical" evidence="2">
    <location>
        <begin position="120"/>
        <end position="144"/>
    </location>
</feature>
<evidence type="ECO:0008006" key="5">
    <source>
        <dbReference type="Google" id="ProtNLM"/>
    </source>
</evidence>
<comment type="caution">
    <text evidence="3">The sequence shown here is derived from an EMBL/GenBank/DDBJ whole genome shotgun (WGS) entry which is preliminary data.</text>
</comment>
<name>A0ABV7DTU3_9RHOB</name>
<evidence type="ECO:0000313" key="3">
    <source>
        <dbReference type="EMBL" id="MFC3085751.1"/>
    </source>
</evidence>
<keyword evidence="2" id="KW-0472">Membrane</keyword>